<gene>
    <name evidence="2" type="ORF">FRX94_04500</name>
</gene>
<dbReference type="CDD" id="cd11614">
    <property type="entry name" value="SAF_CpaB_FlgA_like"/>
    <property type="match status" value="1"/>
</dbReference>
<keyword evidence="3" id="KW-1185">Reference proteome</keyword>
<dbReference type="AlphaFoldDB" id="A0A5C5UIW2"/>
<dbReference type="Gene3D" id="3.90.1210.10">
    <property type="entry name" value="Antifreeze-like/N-acetylneuraminic acid synthase C-terminal domain"/>
    <property type="match status" value="1"/>
</dbReference>
<dbReference type="InterPro" id="IPR013974">
    <property type="entry name" value="SAF"/>
</dbReference>
<accession>A0A5C5UIW2</accession>
<dbReference type="OrthoDB" id="4410346at2"/>
<comment type="caution">
    <text evidence="2">The sequence shown here is derived from an EMBL/GenBank/DDBJ whole genome shotgun (WGS) entry which is preliminary data.</text>
</comment>
<dbReference type="EMBL" id="VOHM01000007">
    <property type="protein sequence ID" value="TWT26661.1"/>
    <property type="molecule type" value="Genomic_DNA"/>
</dbReference>
<evidence type="ECO:0000313" key="3">
    <source>
        <dbReference type="Proteomes" id="UP000320791"/>
    </source>
</evidence>
<name>A0A5C5UIW2_9CORY</name>
<dbReference type="SMART" id="SM00858">
    <property type="entry name" value="SAF"/>
    <property type="match status" value="1"/>
</dbReference>
<organism evidence="2 3">
    <name type="scientific">Corynebacterium canis</name>
    <dbReference type="NCBI Taxonomy" id="679663"/>
    <lineage>
        <taxon>Bacteria</taxon>
        <taxon>Bacillati</taxon>
        <taxon>Actinomycetota</taxon>
        <taxon>Actinomycetes</taxon>
        <taxon>Mycobacteriales</taxon>
        <taxon>Corynebacteriaceae</taxon>
        <taxon>Corynebacterium</taxon>
    </lineage>
</organism>
<evidence type="ECO:0000259" key="1">
    <source>
        <dbReference type="SMART" id="SM00858"/>
    </source>
</evidence>
<protein>
    <recommendedName>
        <fullName evidence="1">SAF domain-containing protein</fullName>
    </recommendedName>
</protein>
<reference evidence="2 3" key="1">
    <citation type="submission" date="2019-08" db="EMBL/GenBank/DDBJ databases">
        <authorList>
            <person name="Lei W."/>
        </authorList>
    </citation>
    <scope>NUCLEOTIDE SEQUENCE [LARGE SCALE GENOMIC DNA]</scope>
    <source>
        <strain evidence="2 3">CCUG 58627</strain>
    </source>
</reference>
<evidence type="ECO:0000313" key="2">
    <source>
        <dbReference type="EMBL" id="TWT26661.1"/>
    </source>
</evidence>
<feature type="domain" description="SAF" evidence="1">
    <location>
        <begin position="44"/>
        <end position="106"/>
    </location>
</feature>
<proteinExistence type="predicted"/>
<sequence length="229" mass="24333">MKFALPQLSTPGWRRSRDLRRIAAFILLTMAIALTFHSLADPNSRVLIAAQDISAGSEITAEAISLESVPDILRPEGTFQSAEEIVGSIAATTIRKKEVITPSRILGNALTTELVSSNTIAREDDPPTMVPVVVADPTIIPLLHHGDTVNIVSQGQDEHSPRVIAAGGRVVSDGISMESETQRNNSTILVALPQSAAHSVAGASLNTPLTVVITGPRANKSQIRMDPEP</sequence>
<dbReference type="Proteomes" id="UP000320791">
    <property type="component" value="Unassembled WGS sequence"/>
</dbReference>
<dbReference type="Pfam" id="PF08666">
    <property type="entry name" value="SAF"/>
    <property type="match status" value="1"/>
</dbReference>